<dbReference type="InterPro" id="IPR003124">
    <property type="entry name" value="WH2_dom"/>
</dbReference>
<dbReference type="GO" id="GO:0003779">
    <property type="term" value="F:actin binding"/>
    <property type="evidence" value="ECO:0007669"/>
    <property type="project" value="UniProtKB-UniRule"/>
</dbReference>
<dbReference type="Proteomes" id="UP000287033">
    <property type="component" value="Unassembled WGS sequence"/>
</dbReference>
<sequence length="549" mass="61216">MPLVKRNIEPRHLCHGALPDGISNELECVTNNTLAAIIRQLSSLSKHAEDIFGELFNEANNFHIRANSLQDRIDRLAVKVTQLDSTVEEVSLQDINMRKAFKSSTIQDQQVVSKSSTPNPVLEMYMQSDKPPPLDILSAYRDDKKDGLKFYTDPSYFFDLWKEKMLQDTEDKRKEKRRQKEQKRIDGTTREVKKVRKAKNRRQEWNMMAYDKELRPDNRLSQNLYHGASSEGSVSPDNRTRKEEWERMKMGKEFMTDAKELEQAEGTKEEKMLKGSHGSDLTDYSYPVTPNHVHPSLQQQQMSVTYMSSDNQQQMGTGNQVQEHDYKSSATGFRHGTLNRPQQPPPPPPSTAVNGGAPPPPPPPPQQQQPPLEYSMQPSQMMEFYTSGPPLPSAGAVIPSAQTAFVSPVQVPTPPASHPASMMGVAYTSSPTLSGAIPPSGSPGPPPPPPPPAPPAPPSSLASSPMHCQLVVENKRHESAGTPLNDARSDLLAAIRMGIQLKKVQEQREQEAKREPVGNDVATILSRRIAVEYSDSDDDSELDENDWSD</sequence>
<dbReference type="GO" id="GO:0031209">
    <property type="term" value="C:SCAR complex"/>
    <property type="evidence" value="ECO:0007669"/>
    <property type="project" value="TreeGrafter"/>
</dbReference>
<reference evidence="10 11" key="1">
    <citation type="journal article" date="2018" name="Nat. Ecol. Evol.">
        <title>Shark genomes provide insights into elasmobranch evolution and the origin of vertebrates.</title>
        <authorList>
            <person name="Hara Y"/>
            <person name="Yamaguchi K"/>
            <person name="Onimaru K"/>
            <person name="Kadota M"/>
            <person name="Koyanagi M"/>
            <person name="Keeley SD"/>
            <person name="Tatsumi K"/>
            <person name="Tanaka K"/>
            <person name="Motone F"/>
            <person name="Kageyama Y"/>
            <person name="Nozu R"/>
            <person name="Adachi N"/>
            <person name="Nishimura O"/>
            <person name="Nakagawa R"/>
            <person name="Tanegashima C"/>
            <person name="Kiyatake I"/>
            <person name="Matsumoto R"/>
            <person name="Murakumo K"/>
            <person name="Nishida K"/>
            <person name="Terakita A"/>
            <person name="Kuratani S"/>
            <person name="Sato K"/>
            <person name="Hyodo S Kuraku.S."/>
        </authorList>
    </citation>
    <scope>NUCLEOTIDE SEQUENCE [LARGE SCALE GENOMIC DNA]</scope>
</reference>
<comment type="subcellular location">
    <subcellularLocation>
        <location evidence="1 7">Cytoplasm</location>
        <location evidence="1 7">Cytoskeleton</location>
    </subcellularLocation>
</comment>
<feature type="region of interest" description="Disordered" evidence="8">
    <location>
        <begin position="331"/>
        <end position="396"/>
    </location>
</feature>
<evidence type="ECO:0000256" key="4">
    <source>
        <dbReference type="ARBA" id="ARBA00022553"/>
    </source>
</evidence>
<dbReference type="PROSITE" id="PS51082">
    <property type="entry name" value="WH2"/>
    <property type="match status" value="1"/>
</dbReference>
<evidence type="ECO:0000259" key="9">
    <source>
        <dbReference type="PROSITE" id="PS51082"/>
    </source>
</evidence>
<feature type="compositionally biased region" description="Basic and acidic residues" evidence="8">
    <location>
        <begin position="182"/>
        <end position="192"/>
    </location>
</feature>
<comment type="similarity">
    <text evidence="2 7">Belongs to the SCAR/WAVE family.</text>
</comment>
<accession>A0A401SAL2</accession>
<evidence type="ECO:0000256" key="7">
    <source>
        <dbReference type="RuleBase" id="RU367034"/>
    </source>
</evidence>
<dbReference type="STRING" id="137246.A0A401SAL2"/>
<dbReference type="Gene3D" id="1.20.5.340">
    <property type="match status" value="1"/>
</dbReference>
<dbReference type="Gene3D" id="6.10.280.150">
    <property type="match status" value="2"/>
</dbReference>
<proteinExistence type="inferred from homology"/>
<feature type="region of interest" description="Disordered" evidence="8">
    <location>
        <begin position="409"/>
        <end position="485"/>
    </location>
</feature>
<name>A0A401SAL2_CHIPU</name>
<dbReference type="AlphaFoldDB" id="A0A401SAL2"/>
<dbReference type="InterPro" id="IPR028288">
    <property type="entry name" value="SCAR/WAVE_fam"/>
</dbReference>
<feature type="domain" description="WH2" evidence="9">
    <location>
        <begin position="487"/>
        <end position="504"/>
    </location>
</feature>
<feature type="compositionally biased region" description="Polar residues" evidence="8">
    <location>
        <begin position="223"/>
        <end position="237"/>
    </location>
</feature>
<keyword evidence="3 7" id="KW-0963">Cytoplasm</keyword>
<evidence type="ECO:0000256" key="6">
    <source>
        <dbReference type="ARBA" id="ARBA00023212"/>
    </source>
</evidence>
<dbReference type="PANTHER" id="PTHR12902">
    <property type="entry name" value="WASP-1"/>
    <property type="match status" value="1"/>
</dbReference>
<comment type="caution">
    <text evidence="10">The sequence shown here is derived from an EMBL/GenBank/DDBJ whole genome shotgun (WGS) entry which is preliminary data.</text>
</comment>
<dbReference type="GO" id="GO:0005856">
    <property type="term" value="C:cytoskeleton"/>
    <property type="evidence" value="ECO:0007669"/>
    <property type="project" value="UniProtKB-SubCell"/>
</dbReference>
<keyword evidence="5 7" id="KW-0009">Actin-binding</keyword>
<keyword evidence="6 7" id="KW-0206">Cytoskeleton</keyword>
<dbReference type="GO" id="GO:0034237">
    <property type="term" value="F:protein kinase A regulatory subunit binding"/>
    <property type="evidence" value="ECO:0007669"/>
    <property type="project" value="TreeGrafter"/>
</dbReference>
<feature type="region of interest" description="Disordered" evidence="8">
    <location>
        <begin position="169"/>
        <end position="200"/>
    </location>
</feature>
<keyword evidence="11" id="KW-1185">Reference proteome</keyword>
<comment type="function">
    <text evidence="7">Downstream effector molecule involved in the transmission of signals from tyrosine kinase receptors and small GTPases to the actin cytoskeleton. Promotes formation of actin filaments. Part of the WAVE complex that regulates lamellipodia formation. The WAVE complex regulates actin filament reorganization via its interaction with the Arp2/3 complex.</text>
</comment>
<feature type="compositionally biased region" description="Pro residues" evidence="8">
    <location>
        <begin position="440"/>
        <end position="458"/>
    </location>
</feature>
<dbReference type="PANTHER" id="PTHR12902:SF7">
    <property type="entry name" value="ACTIN-BINDING PROTEIN WASF3"/>
    <property type="match status" value="1"/>
</dbReference>
<dbReference type="GO" id="GO:0030036">
    <property type="term" value="P:actin cytoskeleton organization"/>
    <property type="evidence" value="ECO:0007669"/>
    <property type="project" value="UniProtKB-UniRule"/>
</dbReference>
<evidence type="ECO:0000256" key="8">
    <source>
        <dbReference type="SAM" id="MobiDB-lite"/>
    </source>
</evidence>
<feature type="compositionally biased region" description="Basic and acidic residues" evidence="8">
    <location>
        <begin position="263"/>
        <end position="273"/>
    </location>
</feature>
<dbReference type="GO" id="GO:0071933">
    <property type="term" value="F:Arp2/3 complex binding"/>
    <property type="evidence" value="ECO:0007669"/>
    <property type="project" value="TreeGrafter"/>
</dbReference>
<evidence type="ECO:0000256" key="5">
    <source>
        <dbReference type="ARBA" id="ARBA00023203"/>
    </source>
</evidence>
<gene>
    <name evidence="10" type="ORF">chiPu_0005837</name>
</gene>
<dbReference type="EMBL" id="BEZZ01000163">
    <property type="protein sequence ID" value="GCC27413.1"/>
    <property type="molecule type" value="Genomic_DNA"/>
</dbReference>
<evidence type="ECO:0000256" key="3">
    <source>
        <dbReference type="ARBA" id="ARBA00022490"/>
    </source>
</evidence>
<protein>
    <recommendedName>
        <fullName evidence="7">Wiskott-Aldrich syndrome protein family member</fullName>
        <shortName evidence="7">WASP family protein member</shortName>
    </recommendedName>
</protein>
<dbReference type="OrthoDB" id="1060785at2759"/>
<dbReference type="OMA" id="FFFDLWK"/>
<feature type="region of interest" description="Disordered" evidence="8">
    <location>
        <begin position="263"/>
        <end position="293"/>
    </location>
</feature>
<evidence type="ECO:0000256" key="1">
    <source>
        <dbReference type="ARBA" id="ARBA00004245"/>
    </source>
</evidence>
<evidence type="ECO:0000256" key="2">
    <source>
        <dbReference type="ARBA" id="ARBA00006993"/>
    </source>
</evidence>
<feature type="compositionally biased region" description="Pro residues" evidence="8">
    <location>
        <begin position="357"/>
        <end position="368"/>
    </location>
</feature>
<dbReference type="SMART" id="SM00246">
    <property type="entry name" value="WH2"/>
    <property type="match status" value="1"/>
</dbReference>
<dbReference type="FunFam" id="1.20.5.340:FF:000012">
    <property type="entry name" value="Wiskott-Aldrich syndrome protein family member 1"/>
    <property type="match status" value="1"/>
</dbReference>
<feature type="region of interest" description="Disordered" evidence="8">
    <location>
        <begin position="223"/>
        <end position="243"/>
    </location>
</feature>
<dbReference type="Pfam" id="PF02205">
    <property type="entry name" value="WH2"/>
    <property type="match status" value="1"/>
</dbReference>
<organism evidence="10 11">
    <name type="scientific">Chiloscyllium punctatum</name>
    <name type="common">Brownbanded bambooshark</name>
    <name type="synonym">Hemiscyllium punctatum</name>
    <dbReference type="NCBI Taxonomy" id="137246"/>
    <lineage>
        <taxon>Eukaryota</taxon>
        <taxon>Metazoa</taxon>
        <taxon>Chordata</taxon>
        <taxon>Craniata</taxon>
        <taxon>Vertebrata</taxon>
        <taxon>Chondrichthyes</taxon>
        <taxon>Elasmobranchii</taxon>
        <taxon>Galeomorphii</taxon>
        <taxon>Galeoidea</taxon>
        <taxon>Orectolobiformes</taxon>
        <taxon>Hemiscylliidae</taxon>
        <taxon>Chiloscyllium</taxon>
    </lineage>
</organism>
<comment type="subunit">
    <text evidence="7">Binds actin and the Arp2/3 complex.</text>
</comment>
<keyword evidence="4" id="KW-0597">Phosphoprotein</keyword>
<evidence type="ECO:0000313" key="10">
    <source>
        <dbReference type="EMBL" id="GCC27413.1"/>
    </source>
</evidence>
<dbReference type="GO" id="GO:2000601">
    <property type="term" value="P:positive regulation of Arp2/3 complex-mediated actin nucleation"/>
    <property type="evidence" value="ECO:0007669"/>
    <property type="project" value="TreeGrafter"/>
</dbReference>
<evidence type="ECO:0000313" key="11">
    <source>
        <dbReference type="Proteomes" id="UP000287033"/>
    </source>
</evidence>